<dbReference type="OrthoDB" id="274622at2759"/>
<dbReference type="PANTHER" id="PTHR11545:SF41">
    <property type="entry name" value="50S RIBOSOMAL PROTEIN L13, CHLOROPLASTIC"/>
    <property type="match status" value="1"/>
</dbReference>
<accession>A0A061D6Y4</accession>
<dbReference type="GO" id="GO:0003735">
    <property type="term" value="F:structural constituent of ribosome"/>
    <property type="evidence" value="ECO:0007669"/>
    <property type="project" value="InterPro"/>
</dbReference>
<name>A0A061D6Y4_BABBI</name>
<evidence type="ECO:0000256" key="1">
    <source>
        <dbReference type="ARBA" id="ARBA00006227"/>
    </source>
</evidence>
<evidence type="ECO:0000256" key="2">
    <source>
        <dbReference type="ARBA" id="ARBA00022980"/>
    </source>
</evidence>
<dbReference type="AlphaFoldDB" id="A0A061D6Y4"/>
<gene>
    <name evidence="5" type="ORF">BBBOND_0209110</name>
</gene>
<reference evidence="6" key="1">
    <citation type="submission" date="2014-06" db="EMBL/GenBank/DDBJ databases">
        <authorList>
            <person name="Aslett M."/>
            <person name="De Silva N."/>
        </authorList>
    </citation>
    <scope>NUCLEOTIDE SEQUENCE [LARGE SCALE GENOMIC DNA]</scope>
    <source>
        <strain evidence="6">Bond</strain>
    </source>
</reference>
<dbReference type="Proteomes" id="UP000033188">
    <property type="component" value="Chromosome 2"/>
</dbReference>
<dbReference type="RefSeq" id="XP_012767943.1">
    <property type="nucleotide sequence ID" value="XM_012912489.1"/>
</dbReference>
<dbReference type="GO" id="GO:0003729">
    <property type="term" value="F:mRNA binding"/>
    <property type="evidence" value="ECO:0007669"/>
    <property type="project" value="TreeGrafter"/>
</dbReference>
<dbReference type="OMA" id="SNVQWKS"/>
<keyword evidence="6" id="KW-1185">Reference proteome</keyword>
<dbReference type="STRING" id="5866.A0A061D6Y4"/>
<dbReference type="VEuPathDB" id="PiroplasmaDB:BBBOND_0209110"/>
<dbReference type="Pfam" id="PF00572">
    <property type="entry name" value="Ribosomal_L13"/>
    <property type="match status" value="1"/>
</dbReference>
<proteinExistence type="inferred from homology"/>
<dbReference type="NCBIfam" id="TIGR01066">
    <property type="entry name" value="rplM_bact"/>
    <property type="match status" value="1"/>
</dbReference>
<sequence>MRLCSWLLARSLRQGFHESPVNPFAKVQWVSTPFLKKNMPTVSPLATPHRSLGVVTVMDTPTGHWHVIDADGKTVGGVASHIAVLLQGKHLPTYDSTRVSGDNVIVVNAVRVVMNGHSWDTKVYKFDRKAHPKGPKIITAKTVMARNPAMISPDPTQINMAVKRMLPRNKLRPLWYRRLFVYGGAIHPHWDIPQVVVPVSQSALDADTGSGSVAAPKPTGDPSATDLVSHRPAKAQPSVFGCYTLYPA</sequence>
<evidence type="ECO:0000313" key="6">
    <source>
        <dbReference type="Proteomes" id="UP000033188"/>
    </source>
</evidence>
<dbReference type="GeneID" id="24564298"/>
<dbReference type="GO" id="GO:0006412">
    <property type="term" value="P:translation"/>
    <property type="evidence" value="ECO:0007669"/>
    <property type="project" value="InterPro"/>
</dbReference>
<keyword evidence="2 5" id="KW-0689">Ribosomal protein</keyword>
<feature type="region of interest" description="Disordered" evidence="4">
    <location>
        <begin position="207"/>
        <end position="231"/>
    </location>
</feature>
<dbReference type="InterPro" id="IPR036899">
    <property type="entry name" value="Ribosomal_uL13_sf"/>
</dbReference>
<dbReference type="SUPFAM" id="SSF52161">
    <property type="entry name" value="Ribosomal protein L13"/>
    <property type="match status" value="1"/>
</dbReference>
<dbReference type="EMBL" id="LK391708">
    <property type="protein sequence ID" value="CDR95757.1"/>
    <property type="molecule type" value="Genomic_DNA"/>
</dbReference>
<dbReference type="KEGG" id="bbig:BBBOND_0209110"/>
<dbReference type="PANTHER" id="PTHR11545">
    <property type="entry name" value="RIBOSOMAL PROTEIN L13"/>
    <property type="match status" value="1"/>
</dbReference>
<organism evidence="5 6">
    <name type="scientific">Babesia bigemina</name>
    <dbReference type="NCBI Taxonomy" id="5866"/>
    <lineage>
        <taxon>Eukaryota</taxon>
        <taxon>Sar</taxon>
        <taxon>Alveolata</taxon>
        <taxon>Apicomplexa</taxon>
        <taxon>Aconoidasida</taxon>
        <taxon>Piroplasmida</taxon>
        <taxon>Babesiidae</taxon>
        <taxon>Babesia</taxon>
    </lineage>
</organism>
<dbReference type="InterPro" id="IPR005822">
    <property type="entry name" value="Ribosomal_uL13"/>
</dbReference>
<keyword evidence="3" id="KW-0687">Ribonucleoprotein</keyword>
<protein>
    <submittedName>
        <fullName evidence="5">50S ribosomal protein L13,putative</fullName>
    </submittedName>
</protein>
<dbReference type="HAMAP" id="MF_01366">
    <property type="entry name" value="Ribosomal_uL13"/>
    <property type="match status" value="1"/>
</dbReference>
<dbReference type="InterPro" id="IPR005823">
    <property type="entry name" value="Ribosomal_uL13_bac-type"/>
</dbReference>
<evidence type="ECO:0000256" key="3">
    <source>
        <dbReference type="ARBA" id="ARBA00023274"/>
    </source>
</evidence>
<evidence type="ECO:0000313" key="5">
    <source>
        <dbReference type="EMBL" id="CDR95757.1"/>
    </source>
</evidence>
<evidence type="ECO:0000256" key="4">
    <source>
        <dbReference type="SAM" id="MobiDB-lite"/>
    </source>
</evidence>
<dbReference type="GO" id="GO:0005762">
    <property type="term" value="C:mitochondrial large ribosomal subunit"/>
    <property type="evidence" value="ECO:0007669"/>
    <property type="project" value="TreeGrafter"/>
</dbReference>
<comment type="similarity">
    <text evidence="1">Belongs to the universal ribosomal protein uL13 family.</text>
</comment>
<dbReference type="GO" id="GO:0017148">
    <property type="term" value="P:negative regulation of translation"/>
    <property type="evidence" value="ECO:0007669"/>
    <property type="project" value="TreeGrafter"/>
</dbReference>
<dbReference type="Gene3D" id="3.90.1180.10">
    <property type="entry name" value="Ribosomal protein L13"/>
    <property type="match status" value="1"/>
</dbReference>
<dbReference type="CDD" id="cd00392">
    <property type="entry name" value="Ribosomal_L13"/>
    <property type="match status" value="1"/>
</dbReference>